<comment type="caution">
    <text evidence="1">The sequence shown here is derived from an EMBL/GenBank/DDBJ whole genome shotgun (WGS) entry which is preliminary data.</text>
</comment>
<proteinExistence type="predicted"/>
<reference evidence="1 2" key="1">
    <citation type="submission" date="2020-08" db="EMBL/GenBank/DDBJ databases">
        <title>Bridging the membrane lipid divide: bacteria of the FCB group superphylum have the potential to synthesize archaeal ether lipids.</title>
        <authorList>
            <person name="Villanueva L."/>
            <person name="Von Meijenfeldt F.A.B."/>
            <person name="Westbye A.B."/>
            <person name="Yadav S."/>
            <person name="Hopmans E.C."/>
            <person name="Dutilh B.E."/>
            <person name="Sinninghe Damste J.S."/>
        </authorList>
    </citation>
    <scope>NUCLEOTIDE SEQUENCE [LARGE SCALE GENOMIC DNA]</scope>
    <source>
        <strain evidence="1">NIOZ-UU30</strain>
    </source>
</reference>
<evidence type="ECO:0000313" key="2">
    <source>
        <dbReference type="Proteomes" id="UP000603434"/>
    </source>
</evidence>
<evidence type="ECO:0000313" key="1">
    <source>
        <dbReference type="EMBL" id="MBC8360822.1"/>
    </source>
</evidence>
<protein>
    <submittedName>
        <fullName evidence="1">Pancreas/duodenum homeobox protein 1</fullName>
    </submittedName>
</protein>
<gene>
    <name evidence="1" type="ORF">H8E23_05445</name>
</gene>
<sequence>MRPENFNDIFTPDVLQKLFPEDLADRFFDALYGDAAEGAYDISLRFKTLGQNRIEFELHLTQRPGKCIHCSLTYGLPEVFSRHPIINIKGLVEKIDQLLNGSAKCIDWQIGFTQEISDKLHVIPLTVLLDS</sequence>
<name>A0A8J6NRK4_9BACT</name>
<keyword evidence="1" id="KW-0371">Homeobox</keyword>
<dbReference type="Proteomes" id="UP000603434">
    <property type="component" value="Unassembled WGS sequence"/>
</dbReference>
<dbReference type="EMBL" id="JACNJH010000108">
    <property type="protein sequence ID" value="MBC8360822.1"/>
    <property type="molecule type" value="Genomic_DNA"/>
</dbReference>
<dbReference type="GO" id="GO:0003677">
    <property type="term" value="F:DNA binding"/>
    <property type="evidence" value="ECO:0007669"/>
    <property type="project" value="UniProtKB-KW"/>
</dbReference>
<keyword evidence="1" id="KW-0238">DNA-binding</keyword>
<dbReference type="AlphaFoldDB" id="A0A8J6NRK4"/>
<organism evidence="1 2">
    <name type="scientific">Candidatus Desulfatibia profunda</name>
    <dbReference type="NCBI Taxonomy" id="2841695"/>
    <lineage>
        <taxon>Bacteria</taxon>
        <taxon>Pseudomonadati</taxon>
        <taxon>Thermodesulfobacteriota</taxon>
        <taxon>Desulfobacteria</taxon>
        <taxon>Desulfobacterales</taxon>
        <taxon>Desulfobacterales incertae sedis</taxon>
        <taxon>Candidatus Desulfatibia</taxon>
    </lineage>
</organism>
<accession>A0A8J6NRK4</accession>